<keyword evidence="3" id="KW-1185">Reference proteome</keyword>
<feature type="binding site" evidence="2">
    <location>
        <position position="174"/>
    </location>
    <ligand>
        <name>Zn(2+)</name>
        <dbReference type="ChEBI" id="CHEBI:29105"/>
        <label>2</label>
    </ligand>
</feature>
<dbReference type="PANTHER" id="PTHR11596">
    <property type="entry name" value="ALKALINE PHOSPHATASE"/>
    <property type="match status" value="1"/>
</dbReference>
<protein>
    <recommendedName>
        <fullName evidence="1">alkaline phosphatase</fullName>
        <ecNumber evidence="1">3.1.3.1</ecNumber>
    </recommendedName>
</protein>
<feature type="binding site" evidence="2">
    <location>
        <position position="165"/>
    </location>
    <ligand>
        <name>Mg(2+)</name>
        <dbReference type="ChEBI" id="CHEBI:18420"/>
    </ligand>
</feature>
<dbReference type="InterPro" id="IPR001952">
    <property type="entry name" value="Alkaline_phosphatase"/>
</dbReference>
<dbReference type="OrthoDB" id="5818554at2759"/>
<dbReference type="Pfam" id="PF00245">
    <property type="entry name" value="Alk_phosphatase"/>
    <property type="match status" value="1"/>
</dbReference>
<accession>A0A7F5RJ69</accession>
<feature type="binding site" evidence="2">
    <location>
        <position position="170"/>
    </location>
    <ligand>
        <name>Zn(2+)</name>
        <dbReference type="ChEBI" id="CHEBI:29105"/>
        <label>2</label>
    </ligand>
</feature>
<dbReference type="GO" id="GO:0004035">
    <property type="term" value="F:alkaline phosphatase activity"/>
    <property type="evidence" value="ECO:0007669"/>
    <property type="project" value="UniProtKB-EC"/>
</dbReference>
<comment type="cofactor">
    <cofactor evidence="2">
        <name>Mg(2+)</name>
        <dbReference type="ChEBI" id="CHEBI:18420"/>
    </cofactor>
    <text evidence="2">Binds 1 Mg(2+) ion.</text>
</comment>
<evidence type="ECO:0000256" key="2">
    <source>
        <dbReference type="PIRSR" id="PIRSR601952-2"/>
    </source>
</evidence>
<keyword evidence="2" id="KW-0479">Metal-binding</keyword>
<dbReference type="EC" id="3.1.3.1" evidence="1"/>
<dbReference type="InterPro" id="IPR017850">
    <property type="entry name" value="Alkaline_phosphatase_core_sf"/>
</dbReference>
<evidence type="ECO:0000313" key="4">
    <source>
        <dbReference type="RefSeq" id="XP_025836038.1"/>
    </source>
</evidence>
<organism evidence="3 4">
    <name type="scientific">Agrilus planipennis</name>
    <name type="common">Emerald ash borer</name>
    <name type="synonym">Agrilus marcopoli</name>
    <dbReference type="NCBI Taxonomy" id="224129"/>
    <lineage>
        <taxon>Eukaryota</taxon>
        <taxon>Metazoa</taxon>
        <taxon>Ecdysozoa</taxon>
        <taxon>Arthropoda</taxon>
        <taxon>Hexapoda</taxon>
        <taxon>Insecta</taxon>
        <taxon>Pterygota</taxon>
        <taxon>Neoptera</taxon>
        <taxon>Endopterygota</taxon>
        <taxon>Coleoptera</taxon>
        <taxon>Polyphaga</taxon>
        <taxon>Elateriformia</taxon>
        <taxon>Buprestoidea</taxon>
        <taxon>Buprestidae</taxon>
        <taxon>Agrilinae</taxon>
        <taxon>Agrilus</taxon>
    </lineage>
</organism>
<dbReference type="PANTHER" id="PTHR11596:SF91">
    <property type="entry name" value="ALKALINE PHOSPHATASE-RELATED"/>
    <property type="match status" value="1"/>
</dbReference>
<dbReference type="Proteomes" id="UP000192223">
    <property type="component" value="Unplaced"/>
</dbReference>
<evidence type="ECO:0000313" key="3">
    <source>
        <dbReference type="Proteomes" id="UP000192223"/>
    </source>
</evidence>
<dbReference type="AlphaFoldDB" id="A0A7F5RJ69"/>
<dbReference type="GO" id="GO:0046872">
    <property type="term" value="F:metal ion binding"/>
    <property type="evidence" value="ECO:0007669"/>
    <property type="project" value="UniProtKB-KW"/>
</dbReference>
<proteinExistence type="predicted"/>
<gene>
    <name evidence="4" type="primary">LOC112906325</name>
</gene>
<dbReference type="Gene3D" id="3.40.720.10">
    <property type="entry name" value="Alkaline Phosphatase, subunit A"/>
    <property type="match status" value="1"/>
</dbReference>
<dbReference type="SUPFAM" id="SSF53649">
    <property type="entry name" value="Alkaline phosphatase-like"/>
    <property type="match status" value="1"/>
</dbReference>
<comment type="cofactor">
    <cofactor evidence="2">
        <name>Zn(2+)</name>
        <dbReference type="ChEBI" id="CHEBI:29105"/>
    </cofactor>
    <text evidence="2">Binds 2 Zn(2+) ions.</text>
</comment>
<dbReference type="KEGG" id="apln:112906325"/>
<keyword evidence="2" id="KW-0460">Magnesium</keyword>
<keyword evidence="2" id="KW-0862">Zinc</keyword>
<sequence>MKNGTLYIFLLKGTYAYTADRNWENDVEVKRSGCNPNITRDIAYQLINGETGRNFNVILGGGRKMFLPRGQFDEQGQEGSRFDGLNLIEKWKQFKSKTGKSEYVWNRNQLVKLGEVQNLLGLFTDSHMSFDLDRDPNVEPSLTEMTQAAISVLSKNDNGYFLFVEGGMIDQAHHLTYAQKALGDTLAFADAVQRAVDITGSTLANALLKYSVSLRDTTRAGLILECTLNVISSSNYLKKLDNSIEEVNPPTQRFMAKKLEVSRVHRGDFGGLNTLPRFVNILSTILPAALVALMS</sequence>
<dbReference type="RefSeq" id="XP_025836038.1">
    <property type="nucleotide sequence ID" value="XM_025980253.1"/>
</dbReference>
<name>A0A7F5RJ69_AGRPL</name>
<dbReference type="SMART" id="SM00098">
    <property type="entry name" value="alkPPc"/>
    <property type="match status" value="1"/>
</dbReference>
<dbReference type="GeneID" id="112906325"/>
<reference evidence="4" key="1">
    <citation type="submission" date="2025-08" db="UniProtKB">
        <authorList>
            <consortium name="RefSeq"/>
        </authorList>
    </citation>
    <scope>IDENTIFICATION</scope>
    <source>
        <tissue evidence="4">Entire body</tissue>
    </source>
</reference>
<dbReference type="InParanoid" id="A0A7F5RJ69"/>
<evidence type="ECO:0000256" key="1">
    <source>
        <dbReference type="ARBA" id="ARBA00012647"/>
    </source>
</evidence>